<reference evidence="2" key="1">
    <citation type="journal article" date="2017" name="Genome Biol.">
        <title>Comparative genomics reveals high biological diversity and specific adaptations in the industrially and medically important fungal genus Aspergillus.</title>
        <authorList>
            <person name="de Vries R.P."/>
            <person name="Riley R."/>
            <person name="Wiebenga A."/>
            <person name="Aguilar-Osorio G."/>
            <person name="Amillis S."/>
            <person name="Uchima C.A."/>
            <person name="Anderluh G."/>
            <person name="Asadollahi M."/>
            <person name="Askin M."/>
            <person name="Barry K."/>
            <person name="Battaglia E."/>
            <person name="Bayram O."/>
            <person name="Benocci T."/>
            <person name="Braus-Stromeyer S.A."/>
            <person name="Caldana C."/>
            <person name="Canovas D."/>
            <person name="Cerqueira G.C."/>
            <person name="Chen F."/>
            <person name="Chen W."/>
            <person name="Choi C."/>
            <person name="Clum A."/>
            <person name="Dos Santos R.A."/>
            <person name="Damasio A.R."/>
            <person name="Diallinas G."/>
            <person name="Emri T."/>
            <person name="Fekete E."/>
            <person name="Flipphi M."/>
            <person name="Freyberg S."/>
            <person name="Gallo A."/>
            <person name="Gournas C."/>
            <person name="Habgood R."/>
            <person name="Hainaut M."/>
            <person name="Harispe M.L."/>
            <person name="Henrissat B."/>
            <person name="Hilden K.S."/>
            <person name="Hope R."/>
            <person name="Hossain A."/>
            <person name="Karabika E."/>
            <person name="Karaffa L."/>
            <person name="Karanyi Z."/>
            <person name="Krasevec N."/>
            <person name="Kuo A."/>
            <person name="Kusch H."/>
            <person name="LaButti K."/>
            <person name="Lagendijk E.L."/>
            <person name="Lapidus A."/>
            <person name="Levasseur A."/>
            <person name="Lindquist E."/>
            <person name="Lipzen A."/>
            <person name="Logrieco A.F."/>
            <person name="MacCabe A."/>
            <person name="Maekelae M.R."/>
            <person name="Malavazi I."/>
            <person name="Melin P."/>
            <person name="Meyer V."/>
            <person name="Mielnichuk N."/>
            <person name="Miskei M."/>
            <person name="Molnar A.P."/>
            <person name="Mule G."/>
            <person name="Ngan C.Y."/>
            <person name="Orejas M."/>
            <person name="Orosz E."/>
            <person name="Ouedraogo J.P."/>
            <person name="Overkamp K.M."/>
            <person name="Park H.-S."/>
            <person name="Perrone G."/>
            <person name="Piumi F."/>
            <person name="Punt P.J."/>
            <person name="Ram A.F."/>
            <person name="Ramon A."/>
            <person name="Rauscher S."/>
            <person name="Record E."/>
            <person name="Riano-Pachon D.M."/>
            <person name="Robert V."/>
            <person name="Roehrig J."/>
            <person name="Ruller R."/>
            <person name="Salamov A."/>
            <person name="Salih N.S."/>
            <person name="Samson R.A."/>
            <person name="Sandor E."/>
            <person name="Sanguinetti M."/>
            <person name="Schuetze T."/>
            <person name="Sepcic K."/>
            <person name="Shelest E."/>
            <person name="Sherlock G."/>
            <person name="Sophianopoulou V."/>
            <person name="Squina F.M."/>
            <person name="Sun H."/>
            <person name="Susca A."/>
            <person name="Todd R.B."/>
            <person name="Tsang A."/>
            <person name="Unkles S.E."/>
            <person name="van de Wiele N."/>
            <person name="van Rossen-Uffink D."/>
            <person name="Oliveira J.V."/>
            <person name="Vesth T.C."/>
            <person name="Visser J."/>
            <person name="Yu J.-H."/>
            <person name="Zhou M."/>
            <person name="Andersen M.R."/>
            <person name="Archer D.B."/>
            <person name="Baker S.E."/>
            <person name="Benoit I."/>
            <person name="Brakhage A.A."/>
            <person name="Braus G.H."/>
            <person name="Fischer R."/>
            <person name="Frisvad J.C."/>
            <person name="Goldman G.H."/>
            <person name="Houbraken J."/>
            <person name="Oakley B."/>
            <person name="Pocsi I."/>
            <person name="Scazzocchio C."/>
            <person name="Seiboth B."/>
            <person name="vanKuyk P.A."/>
            <person name="Wortman J."/>
            <person name="Dyer P.S."/>
            <person name="Grigoriev I.V."/>
        </authorList>
    </citation>
    <scope>NUCLEOTIDE SEQUENCE [LARGE SCALE GENOMIC DNA]</scope>
    <source>
        <strain evidence="2">CBS 593.65</strain>
    </source>
</reference>
<dbReference type="VEuPathDB" id="FungiDB:ASPSYDRAFT_1160579"/>
<evidence type="ECO:0000313" key="1">
    <source>
        <dbReference type="EMBL" id="OJJ55221.1"/>
    </source>
</evidence>
<dbReference type="RefSeq" id="XP_040699027.1">
    <property type="nucleotide sequence ID" value="XM_040840081.1"/>
</dbReference>
<protein>
    <recommendedName>
        <fullName evidence="3">Restriction endonuclease domain-containing protein</fullName>
    </recommendedName>
</protein>
<evidence type="ECO:0008006" key="3">
    <source>
        <dbReference type="Google" id="ProtNLM"/>
    </source>
</evidence>
<organism evidence="1 2">
    <name type="scientific">Aspergillus sydowii CBS 593.65</name>
    <dbReference type="NCBI Taxonomy" id="1036612"/>
    <lineage>
        <taxon>Eukaryota</taxon>
        <taxon>Fungi</taxon>
        <taxon>Dikarya</taxon>
        <taxon>Ascomycota</taxon>
        <taxon>Pezizomycotina</taxon>
        <taxon>Eurotiomycetes</taxon>
        <taxon>Eurotiomycetidae</taxon>
        <taxon>Eurotiales</taxon>
        <taxon>Aspergillaceae</taxon>
        <taxon>Aspergillus</taxon>
        <taxon>Aspergillus subgen. Nidulantes</taxon>
    </lineage>
</organism>
<dbReference type="OrthoDB" id="76567at2759"/>
<name>A0A1L9T770_9EURO</name>
<evidence type="ECO:0000313" key="2">
    <source>
        <dbReference type="Proteomes" id="UP000184356"/>
    </source>
</evidence>
<gene>
    <name evidence="1" type="ORF">ASPSYDRAFT_1160579</name>
</gene>
<keyword evidence="2" id="KW-1185">Reference proteome</keyword>
<dbReference type="EMBL" id="KV878593">
    <property type="protein sequence ID" value="OJJ55221.1"/>
    <property type="molecule type" value="Genomic_DNA"/>
</dbReference>
<dbReference type="GeneID" id="63756154"/>
<proteinExistence type="predicted"/>
<dbReference type="Proteomes" id="UP000184356">
    <property type="component" value="Unassembled WGS sequence"/>
</dbReference>
<dbReference type="STRING" id="1036612.A0A1L9T770"/>
<sequence>MAIHHDFDDSDSSVIHGTGRGFLGNLTHDAIPSYPYRGREQFLRDYDDNPIWDKSECFILTGVTQQVFNTVFDDAESGACSAWSSYDTELQLLLVEMTSTTHSIASRTFNMILMDAIEPMGMKRSLCQLGDAKYKADIGGKQPDEAWRPRRVPRELSGTWPSVVLEVALSETKAKLQRDIRFWHHASEGGVKVILTLCIDRSRPEIVIEQWEANGISRCERTQRIVMSKTRRGTLITGGPLIIDFAKLFLRQPNLPREQDINIDGAELEELASCVWEEQGFN</sequence>
<accession>A0A1L9T770</accession>
<dbReference type="AlphaFoldDB" id="A0A1L9T770"/>